<sequence>MQAEDPLSRRSNHEEGVNLDNSDQILLKLEHFAIMAIEASHETPINDKQILKEVKKALLSDEVTKSYKSLLKTGPREFKKSLQEWNYENGLLLYRGKVYIPQSTDDHLR</sequence>
<dbReference type="Proteomes" id="UP001148662">
    <property type="component" value="Unassembled WGS sequence"/>
</dbReference>
<gene>
    <name evidence="1" type="ORF">NM688_g457</name>
</gene>
<name>A0ACC1TEB4_9APHY</name>
<dbReference type="EMBL" id="JANHOG010000037">
    <property type="protein sequence ID" value="KAJ3559244.1"/>
    <property type="molecule type" value="Genomic_DNA"/>
</dbReference>
<organism evidence="1 2">
    <name type="scientific">Phlebia brevispora</name>
    <dbReference type="NCBI Taxonomy" id="194682"/>
    <lineage>
        <taxon>Eukaryota</taxon>
        <taxon>Fungi</taxon>
        <taxon>Dikarya</taxon>
        <taxon>Basidiomycota</taxon>
        <taxon>Agaricomycotina</taxon>
        <taxon>Agaricomycetes</taxon>
        <taxon>Polyporales</taxon>
        <taxon>Meruliaceae</taxon>
        <taxon>Phlebia</taxon>
    </lineage>
</organism>
<evidence type="ECO:0000313" key="1">
    <source>
        <dbReference type="EMBL" id="KAJ3559244.1"/>
    </source>
</evidence>
<evidence type="ECO:0000313" key="2">
    <source>
        <dbReference type="Proteomes" id="UP001148662"/>
    </source>
</evidence>
<protein>
    <submittedName>
        <fullName evidence="1">Uncharacterized protein</fullName>
    </submittedName>
</protein>
<reference evidence="1" key="1">
    <citation type="submission" date="2022-07" db="EMBL/GenBank/DDBJ databases">
        <title>Genome Sequence of Phlebia brevispora.</title>
        <authorList>
            <person name="Buettner E."/>
        </authorList>
    </citation>
    <scope>NUCLEOTIDE SEQUENCE</scope>
    <source>
        <strain evidence="1">MPL23</strain>
    </source>
</reference>
<keyword evidence="2" id="KW-1185">Reference proteome</keyword>
<accession>A0ACC1TEB4</accession>
<proteinExistence type="predicted"/>
<comment type="caution">
    <text evidence="1">The sequence shown here is derived from an EMBL/GenBank/DDBJ whole genome shotgun (WGS) entry which is preliminary data.</text>
</comment>